<accession>A0ABU3GX73</accession>
<sequence length="66" mass="7425">MKTGLPYARAKSKFTAVKISIDKNGKATIDPIEDEPNVNKRRAAVGLQPLEDYVKQWGIEYHLPVN</sequence>
<proteinExistence type="predicted"/>
<comment type="caution">
    <text evidence="1">The sequence shown here is derived from an EMBL/GenBank/DDBJ whole genome shotgun (WGS) entry which is preliminary data.</text>
</comment>
<evidence type="ECO:0000313" key="2">
    <source>
        <dbReference type="Proteomes" id="UP001258315"/>
    </source>
</evidence>
<reference evidence="2" key="1">
    <citation type="submission" date="2023-07" db="EMBL/GenBank/DDBJ databases">
        <title>Functional and genomic diversity of the sorghum phyllosphere microbiome.</title>
        <authorList>
            <person name="Shade A."/>
        </authorList>
    </citation>
    <scope>NUCLEOTIDE SEQUENCE [LARGE SCALE GENOMIC DNA]</scope>
    <source>
        <strain evidence="2">SORGH_AS_0422</strain>
    </source>
</reference>
<protein>
    <submittedName>
        <fullName evidence="1">Uncharacterized protein</fullName>
    </submittedName>
</protein>
<organism evidence="1 2">
    <name type="scientific">Mucilaginibacter terrae</name>
    <dbReference type="NCBI Taxonomy" id="1955052"/>
    <lineage>
        <taxon>Bacteria</taxon>
        <taxon>Pseudomonadati</taxon>
        <taxon>Bacteroidota</taxon>
        <taxon>Sphingobacteriia</taxon>
        <taxon>Sphingobacteriales</taxon>
        <taxon>Sphingobacteriaceae</taxon>
        <taxon>Mucilaginibacter</taxon>
    </lineage>
</organism>
<keyword evidence="2" id="KW-1185">Reference proteome</keyword>
<gene>
    <name evidence="1" type="ORF">QE417_003440</name>
</gene>
<dbReference type="Proteomes" id="UP001258315">
    <property type="component" value="Unassembled WGS sequence"/>
</dbReference>
<dbReference type="RefSeq" id="WP_311951696.1">
    <property type="nucleotide sequence ID" value="NZ_JAVLVU010000001.1"/>
</dbReference>
<name>A0ABU3GX73_9SPHI</name>
<evidence type="ECO:0000313" key="1">
    <source>
        <dbReference type="EMBL" id="MDT3404368.1"/>
    </source>
</evidence>
<dbReference type="EMBL" id="JAVLVU010000001">
    <property type="protein sequence ID" value="MDT3404368.1"/>
    <property type="molecule type" value="Genomic_DNA"/>
</dbReference>